<evidence type="ECO:0000313" key="2">
    <source>
        <dbReference type="EMBL" id="KUI59175.1"/>
    </source>
</evidence>
<dbReference type="InterPro" id="IPR006680">
    <property type="entry name" value="Amidohydro-rel"/>
</dbReference>
<accession>A0A194V5D4</accession>
<dbReference type="EMBL" id="KN714725">
    <property type="protein sequence ID" value="KUI59175.1"/>
    <property type="molecule type" value="Genomic_DNA"/>
</dbReference>
<dbReference type="InterPro" id="IPR011059">
    <property type="entry name" value="Metal-dep_hydrolase_composite"/>
</dbReference>
<dbReference type="STRING" id="694573.A0A194V5D4"/>
<feature type="domain" description="Amidohydrolase-related" evidence="1">
    <location>
        <begin position="96"/>
        <end position="451"/>
    </location>
</feature>
<gene>
    <name evidence="2" type="ORF">VP1G_06387</name>
</gene>
<dbReference type="AlphaFoldDB" id="A0A194V5D4"/>
<dbReference type="InterPro" id="IPR032466">
    <property type="entry name" value="Metal_Hydrolase"/>
</dbReference>
<organism evidence="2 3">
    <name type="scientific">Cytospora mali</name>
    <name type="common">Apple Valsa canker fungus</name>
    <name type="synonym">Valsa mali</name>
    <dbReference type="NCBI Taxonomy" id="578113"/>
    <lineage>
        <taxon>Eukaryota</taxon>
        <taxon>Fungi</taxon>
        <taxon>Dikarya</taxon>
        <taxon>Ascomycota</taxon>
        <taxon>Pezizomycotina</taxon>
        <taxon>Sordariomycetes</taxon>
        <taxon>Sordariomycetidae</taxon>
        <taxon>Diaporthales</taxon>
        <taxon>Cytosporaceae</taxon>
        <taxon>Cytospora</taxon>
    </lineage>
</organism>
<protein>
    <recommendedName>
        <fullName evidence="1">Amidohydrolase-related domain-containing protein</fullName>
    </recommendedName>
</protein>
<dbReference type="OrthoDB" id="5595695at2759"/>
<dbReference type="PANTHER" id="PTHR43135:SF3">
    <property type="entry name" value="ALPHA-D-RIBOSE 1-METHYLPHOSPHONATE 5-TRIPHOSPHATE DIPHOSPHATASE"/>
    <property type="match status" value="1"/>
</dbReference>
<reference evidence="3" key="1">
    <citation type="submission" date="2014-12" db="EMBL/GenBank/DDBJ databases">
        <title>Genome Sequence of Valsa Canker Pathogens Uncovers a Specific Adaption of Colonization on Woody Bark.</title>
        <authorList>
            <person name="Yin Z."/>
            <person name="Liu H."/>
            <person name="Gao X."/>
            <person name="Li Z."/>
            <person name="Song N."/>
            <person name="Ke X."/>
            <person name="Dai Q."/>
            <person name="Wu Y."/>
            <person name="Sun Y."/>
            <person name="Xu J.-R."/>
            <person name="Kang Z.K."/>
            <person name="Wang L."/>
            <person name="Huang L."/>
        </authorList>
    </citation>
    <scope>NUCLEOTIDE SEQUENCE [LARGE SCALE GENOMIC DNA]</scope>
    <source>
        <strain evidence="3">SXYL134</strain>
    </source>
</reference>
<proteinExistence type="predicted"/>
<evidence type="ECO:0000313" key="3">
    <source>
        <dbReference type="Proteomes" id="UP000078576"/>
    </source>
</evidence>
<keyword evidence="3" id="KW-1185">Reference proteome</keyword>
<dbReference type="Gene3D" id="3.20.20.140">
    <property type="entry name" value="Metal-dependent hydrolases"/>
    <property type="match status" value="1"/>
</dbReference>
<dbReference type="Proteomes" id="UP000078576">
    <property type="component" value="Unassembled WGS sequence"/>
</dbReference>
<dbReference type="PANTHER" id="PTHR43135">
    <property type="entry name" value="ALPHA-D-RIBOSE 1-METHYLPHOSPHONATE 5-TRIPHOSPHATE DIPHOSPHATASE"/>
    <property type="match status" value="1"/>
</dbReference>
<dbReference type="InterPro" id="IPR057744">
    <property type="entry name" value="OTAase-like"/>
</dbReference>
<dbReference type="SUPFAM" id="SSF51556">
    <property type="entry name" value="Metallo-dependent hydrolases"/>
    <property type="match status" value="1"/>
</dbReference>
<evidence type="ECO:0000259" key="1">
    <source>
        <dbReference type="Pfam" id="PF01979"/>
    </source>
</evidence>
<dbReference type="Gene3D" id="2.30.40.10">
    <property type="entry name" value="Urease, subunit C, domain 1"/>
    <property type="match status" value="1"/>
</dbReference>
<dbReference type="Pfam" id="PF01979">
    <property type="entry name" value="Amidohydro_1"/>
    <property type="match status" value="1"/>
</dbReference>
<dbReference type="InterPro" id="IPR051781">
    <property type="entry name" value="Metallo-dep_Hydrolase"/>
</dbReference>
<name>A0A194V5D4_CYTMA</name>
<sequence length="472" mass="51223">MKAKTDQEMISSECADTSANSFNPERTYKPWTLPQQQTYAFVNINIVDPVEGKILPGRTVRIADGEINSITPTGANPVYCLDHKDETIYINSTGKYLCPGLIDGHVHLTSVPGAADLKSSMSMPAVVSYFRQPFQCKAMLERGYNTVRDCGGATLALKEAIAEGVFPGPRLFIAGQALSQTGGHGDRRGAYESDSIGCCGGGGAAHEGLSTVVDGAPAVLQAARSQLRQGADFLKIMVGGGVASPTDRLTNVQFTPDEIRAAADVASSYDTFATAHAYTPKAIRRAVENGVRGIEHGNFIHAETARFMADNGVYLTPTLVTYQAMADPKYAAFLPRENQEKNKQVLEQGLESIRIAHDAGVKMCLGSDLLSFLGVEQLKEFGLRARVLDNAEVLRHATVNPAEMLGQRDRLGQVKQGFVADLLILNGNPLEDITIFERPEENLLAVVKEGRVHSSRWSKLPVDVYERTRLIE</sequence>
<dbReference type="SUPFAM" id="SSF51338">
    <property type="entry name" value="Composite domain of metallo-dependent hydrolases"/>
    <property type="match status" value="1"/>
</dbReference>
<dbReference type="GO" id="GO:0016810">
    <property type="term" value="F:hydrolase activity, acting on carbon-nitrogen (but not peptide) bonds"/>
    <property type="evidence" value="ECO:0007669"/>
    <property type="project" value="InterPro"/>
</dbReference>
<dbReference type="CDD" id="cd01299">
    <property type="entry name" value="Met_dep_hydrolase_A"/>
    <property type="match status" value="1"/>
</dbReference>